<evidence type="ECO:0000313" key="2">
    <source>
        <dbReference type="Proteomes" id="UP000192319"/>
    </source>
</evidence>
<evidence type="ECO:0008006" key="3">
    <source>
        <dbReference type="Google" id="ProtNLM"/>
    </source>
</evidence>
<accession>A0ABX3R662</accession>
<dbReference type="EMBL" id="MVHD01000046">
    <property type="protein sequence ID" value="OQZ88802.1"/>
    <property type="molecule type" value="Genomic_DNA"/>
</dbReference>
<keyword evidence="2" id="KW-1185">Reference proteome</keyword>
<comment type="caution">
    <text evidence="1">The sequence shown here is derived from an EMBL/GenBank/DDBJ whole genome shotgun (WGS) entry which is preliminary data.</text>
</comment>
<reference evidence="1 2" key="1">
    <citation type="submission" date="2017-02" db="EMBL/GenBank/DDBJ databases">
        <title>The new phylogeny of genus Mycobacterium.</title>
        <authorList>
            <person name="Tortoli E."/>
            <person name="Trovato A."/>
            <person name="Cirillo D.M."/>
        </authorList>
    </citation>
    <scope>NUCLEOTIDE SEQUENCE [LARGE SCALE GENOMIC DNA]</scope>
    <source>
        <strain evidence="1 2">DSM 45230</strain>
    </source>
</reference>
<protein>
    <recommendedName>
        <fullName evidence="3">Terminase</fullName>
    </recommendedName>
</protein>
<evidence type="ECO:0000313" key="1">
    <source>
        <dbReference type="EMBL" id="OQZ88802.1"/>
    </source>
</evidence>
<dbReference type="Proteomes" id="UP000192319">
    <property type="component" value="Unassembled WGS sequence"/>
</dbReference>
<organism evidence="1 2">
    <name type="scientific">Mycobacterium alsense</name>
    <dbReference type="NCBI Taxonomy" id="324058"/>
    <lineage>
        <taxon>Bacteria</taxon>
        <taxon>Bacillati</taxon>
        <taxon>Actinomycetota</taxon>
        <taxon>Actinomycetes</taxon>
        <taxon>Mycobacteriales</taxon>
        <taxon>Mycobacteriaceae</taxon>
        <taxon>Mycobacterium</taxon>
    </lineage>
</organism>
<dbReference type="Pfam" id="PF03237">
    <property type="entry name" value="Terminase_6N"/>
    <property type="match status" value="1"/>
</dbReference>
<sequence length="532" mass="56602">MTAKTTKAKATRAAVIDRVATLAAARAGRAVRARRRPETPAQLARRLIPNYKVTPTIQLISDALMTAITAPDQRFIISCPPRSGKSVLISQVGPVFALSRDPDAQVIVKSYGDELAEESSREARRLIAENPTLLGIELAQDKSSVSRWRVAGHRGGMLAGGILSGTTGFGATLLLVDDPVKNAQEADSAAHRRRLHAEFKASLLSRLHPGASCVVVMSRWNEHDLAGELLAEPGSKWTHINVPAISEAGIPDALGRASGVAMISALDRTVEQFQEIKRAVGSRSWAALYLGVPAAPEGGLIKRQWLDDWRLPAAPQSPLLTVVGVDPSDSGEGDACGLVAASMTAEGVVAVIADQSAPMTSDAWARAAVELAADVGASEIAVEGYQARETYTRVVNDALKRYRIDRPVKVTSWPPKGSGRGGGDAVARAAALLQSLEVGTCRLAGHFPTFEEAAVTWQAGQHCPDPLAALVVSHDVLVHAAGRQWSFASPLETERRLADRRQVAASGLARRVTDRPAITPIGGYLRRRIGGH</sequence>
<proteinExistence type="predicted"/>
<name>A0ABX3R662_9MYCO</name>
<gene>
    <name evidence="1" type="ORF">BST11_20995</name>
</gene>